<sequence length="503" mass="55438">MSAAVAGIHFGNTNCYVAVSKEGKITTVSNELGTRMTPTMLAYTGNEKIIGQDAKQFSVRNPTSCITNIKSCIGDSFHEEAVNEVEKYCSCPIRLRNGEICHCITVEEDSLNVSTAEALSYILTKLLEIAESFGGDDLEDVVITTPHSFSDQQKMSIVEAAEKIGFNVLRVISESAAALLAYGIGQNDNMENYNILVFRLGGSSCDVSLVNVNSGMYHVIAESRKPHYGANQFDEILVKNFANEFKRKYKEDITDNRKAMGKLRAVCEECKLTLSRKETSPITVDSLYDGLDFQSNITRIKFESMASPVITEFMNFVGEFLKSKNIHKDSIAKVALVGGGTGVPKLVSTFKSYFASSELIDNRNADEIISHGAAMQASILQTSRQVEKTPKLKCLSRNIGIKVANSKFEAILSQSTPIPCQMKKTFLIPPNQKSISVPIYEWESSPKDAKIIAKFAVHDITAKSEEQEVQLSFLVNKLDNITAILSMGDSKHNLQISNECHKT</sequence>
<dbReference type="Proteomes" id="UP000594262">
    <property type="component" value="Unplaced"/>
</dbReference>
<evidence type="ECO:0000256" key="2">
    <source>
        <dbReference type="ARBA" id="ARBA00022741"/>
    </source>
</evidence>
<name>A0A7M5XEG7_9CNID</name>
<dbReference type="Gene3D" id="3.30.420.40">
    <property type="match status" value="2"/>
</dbReference>
<dbReference type="GO" id="GO:0005524">
    <property type="term" value="F:ATP binding"/>
    <property type="evidence" value="ECO:0007669"/>
    <property type="project" value="UniProtKB-KW"/>
</dbReference>
<protein>
    <submittedName>
        <fullName evidence="4">Uncharacterized protein</fullName>
    </submittedName>
</protein>
<proteinExistence type="inferred from homology"/>
<dbReference type="EnsemblMetazoa" id="CLYHEMT021760.1">
    <property type="protein sequence ID" value="CLYHEMP021760.1"/>
    <property type="gene ID" value="CLYHEMG021760"/>
</dbReference>
<dbReference type="InterPro" id="IPR043129">
    <property type="entry name" value="ATPase_NBD"/>
</dbReference>
<comment type="similarity">
    <text evidence="1">Belongs to the heat shock protein 70 family.</text>
</comment>
<dbReference type="Gene3D" id="3.90.640.10">
    <property type="entry name" value="Actin, Chain A, domain 4"/>
    <property type="match status" value="1"/>
</dbReference>
<dbReference type="PANTHER" id="PTHR45639:SF34">
    <property type="entry name" value="CHAPERONE PROTEIN DNAK"/>
    <property type="match status" value="1"/>
</dbReference>
<dbReference type="Gene3D" id="3.30.30.30">
    <property type="match status" value="1"/>
</dbReference>
<dbReference type="InterPro" id="IPR013126">
    <property type="entry name" value="Hsp_70_fam"/>
</dbReference>
<dbReference type="OrthoDB" id="29851at2759"/>
<accession>A0A7M5XEG7</accession>
<dbReference type="SUPFAM" id="SSF53067">
    <property type="entry name" value="Actin-like ATPase domain"/>
    <property type="match status" value="2"/>
</dbReference>
<evidence type="ECO:0000256" key="1">
    <source>
        <dbReference type="ARBA" id="ARBA00007381"/>
    </source>
</evidence>
<dbReference type="AlphaFoldDB" id="A0A7M5XEG7"/>
<evidence type="ECO:0000313" key="4">
    <source>
        <dbReference type="EnsemblMetazoa" id="CLYHEMP021760.2"/>
    </source>
</evidence>
<keyword evidence="2" id="KW-0547">Nucleotide-binding</keyword>
<dbReference type="Pfam" id="PF00012">
    <property type="entry name" value="HSP70"/>
    <property type="match status" value="1"/>
</dbReference>
<dbReference type="GO" id="GO:0140662">
    <property type="term" value="F:ATP-dependent protein folding chaperone"/>
    <property type="evidence" value="ECO:0007669"/>
    <property type="project" value="InterPro"/>
</dbReference>
<dbReference type="FunFam" id="3.90.640.10:FF:000010">
    <property type="entry name" value="heat shock 70 kDa protein 14"/>
    <property type="match status" value="1"/>
</dbReference>
<reference evidence="4" key="1">
    <citation type="submission" date="2021-01" db="UniProtKB">
        <authorList>
            <consortium name="EnsemblMetazoa"/>
        </authorList>
    </citation>
    <scope>IDENTIFICATION</scope>
</reference>
<dbReference type="PRINTS" id="PR00301">
    <property type="entry name" value="HEATSHOCK70"/>
</dbReference>
<dbReference type="InterPro" id="IPR018181">
    <property type="entry name" value="Heat_shock_70_CS"/>
</dbReference>
<dbReference type="SUPFAM" id="SSF100920">
    <property type="entry name" value="Heat shock protein 70kD (HSP70), peptide-binding domain"/>
    <property type="match status" value="1"/>
</dbReference>
<dbReference type="GO" id="GO:0034663">
    <property type="term" value="C:endoplasmic reticulum chaperone complex"/>
    <property type="evidence" value="ECO:0007669"/>
    <property type="project" value="TreeGrafter"/>
</dbReference>
<dbReference type="GeneID" id="136807477"/>
<dbReference type="PROSITE" id="PS01036">
    <property type="entry name" value="HSP70_3"/>
    <property type="match status" value="1"/>
</dbReference>
<dbReference type="EnsemblMetazoa" id="CLYHEMT021760.2">
    <property type="protein sequence ID" value="CLYHEMP021760.2"/>
    <property type="gene ID" value="CLYHEMG021760"/>
</dbReference>
<dbReference type="InterPro" id="IPR029047">
    <property type="entry name" value="HSP70_peptide-bd_sf"/>
</dbReference>
<keyword evidence="5" id="KW-1185">Reference proteome</keyword>
<dbReference type="GO" id="GO:0030968">
    <property type="term" value="P:endoplasmic reticulum unfolded protein response"/>
    <property type="evidence" value="ECO:0007669"/>
    <property type="project" value="TreeGrafter"/>
</dbReference>
<keyword evidence="3" id="KW-0067">ATP-binding</keyword>
<organism evidence="4 5">
    <name type="scientific">Clytia hemisphaerica</name>
    <dbReference type="NCBI Taxonomy" id="252671"/>
    <lineage>
        <taxon>Eukaryota</taxon>
        <taxon>Metazoa</taxon>
        <taxon>Cnidaria</taxon>
        <taxon>Hydrozoa</taxon>
        <taxon>Hydroidolina</taxon>
        <taxon>Leptothecata</taxon>
        <taxon>Obeliida</taxon>
        <taxon>Clytiidae</taxon>
        <taxon>Clytia</taxon>
    </lineage>
</organism>
<evidence type="ECO:0000313" key="5">
    <source>
        <dbReference type="Proteomes" id="UP000594262"/>
    </source>
</evidence>
<dbReference type="Gene3D" id="2.60.34.10">
    <property type="entry name" value="Substrate Binding Domain Of DNAk, Chain A, domain 1"/>
    <property type="match status" value="1"/>
</dbReference>
<dbReference type="PANTHER" id="PTHR45639">
    <property type="entry name" value="HSC70CB, ISOFORM G-RELATED"/>
    <property type="match status" value="1"/>
</dbReference>
<dbReference type="RefSeq" id="XP_066920158.1">
    <property type="nucleotide sequence ID" value="XM_067064057.1"/>
</dbReference>
<evidence type="ECO:0000256" key="3">
    <source>
        <dbReference type="ARBA" id="ARBA00022840"/>
    </source>
</evidence>